<protein>
    <submittedName>
        <fullName evidence="6">UbiA prenyltransferase family</fullName>
    </submittedName>
</protein>
<dbReference type="STRING" id="690567.495"/>
<feature type="transmembrane region" description="Helical" evidence="5">
    <location>
        <begin position="108"/>
        <end position="127"/>
    </location>
</feature>
<dbReference type="GO" id="GO:0009247">
    <property type="term" value="P:glycolipid biosynthetic process"/>
    <property type="evidence" value="ECO:0007669"/>
    <property type="project" value="TreeGrafter"/>
</dbReference>
<keyword evidence="2 5" id="KW-0812">Transmembrane</keyword>
<accession>A0A0E3W2N5</accession>
<keyword evidence="3 5" id="KW-1133">Transmembrane helix</keyword>
<dbReference type="AlphaFoldDB" id="A0A0E3W2N5"/>
<comment type="subcellular location">
    <subcellularLocation>
        <location evidence="1">Membrane</location>
        <topology evidence="1">Multi-pass membrane protein</topology>
    </subcellularLocation>
</comment>
<feature type="transmembrane region" description="Helical" evidence="5">
    <location>
        <begin position="45"/>
        <end position="62"/>
    </location>
</feature>
<sequence>MKTIRLIIKQMRPKQWTKNLLVFAALIFTIPYIDAAMIYLAVAGFFLFSFVSGCVYILNDFIDLELDRQHPDKKNRPMASGELSPTLAISLGIIILSVSLWVGSMLNIRFGLVLCLYFILNVAYSLYLKKVVIIDVMVIATGFVLRAVGGAYVIDVPATPWFIICTALLALFLAISKRRHELILFQNQEGDYRPVLDSYSPKLLDEMNGIVTTATIISYALFTFTSGRTINLMWTIPFVIYGIFRYLYLIHIENKGGQPDEILLEDKPILITVLLYSLTLIVILLYF</sequence>
<proteinExistence type="predicted"/>
<keyword evidence="6" id="KW-0808">Transferase</keyword>
<evidence type="ECO:0000313" key="7">
    <source>
        <dbReference type="Proteomes" id="UP000045545"/>
    </source>
</evidence>
<keyword evidence="4 5" id="KW-0472">Membrane</keyword>
<dbReference type="RefSeq" id="WP_046495394.1">
    <property type="nucleotide sequence ID" value="NZ_CGIH01000005.1"/>
</dbReference>
<feature type="transmembrane region" description="Helical" evidence="5">
    <location>
        <begin position="230"/>
        <end position="248"/>
    </location>
</feature>
<dbReference type="NCBIfam" id="NF008978">
    <property type="entry name" value="PRK12324.1-4"/>
    <property type="match status" value="1"/>
</dbReference>
<dbReference type="GO" id="GO:0005886">
    <property type="term" value="C:plasma membrane"/>
    <property type="evidence" value="ECO:0007669"/>
    <property type="project" value="TreeGrafter"/>
</dbReference>
<feature type="transmembrane region" description="Helical" evidence="5">
    <location>
        <begin position="160"/>
        <end position="176"/>
    </location>
</feature>
<feature type="transmembrane region" description="Helical" evidence="5">
    <location>
        <begin position="83"/>
        <end position="102"/>
    </location>
</feature>
<dbReference type="Pfam" id="PF01040">
    <property type="entry name" value="UbiA"/>
    <property type="match status" value="1"/>
</dbReference>
<name>A0A0E3W2N5_9FIRM</name>
<dbReference type="InterPro" id="IPR000537">
    <property type="entry name" value="UbiA_prenyltransferase"/>
</dbReference>
<evidence type="ECO:0000256" key="3">
    <source>
        <dbReference type="ARBA" id="ARBA00022989"/>
    </source>
</evidence>
<evidence type="ECO:0000256" key="1">
    <source>
        <dbReference type="ARBA" id="ARBA00004141"/>
    </source>
</evidence>
<dbReference type="GO" id="GO:0016765">
    <property type="term" value="F:transferase activity, transferring alkyl or aryl (other than methyl) groups"/>
    <property type="evidence" value="ECO:0007669"/>
    <property type="project" value="InterPro"/>
</dbReference>
<evidence type="ECO:0000256" key="2">
    <source>
        <dbReference type="ARBA" id="ARBA00022692"/>
    </source>
</evidence>
<dbReference type="OrthoDB" id="9803632at2"/>
<dbReference type="Proteomes" id="UP000045545">
    <property type="component" value="Unassembled WGS sequence"/>
</dbReference>
<dbReference type="NCBIfam" id="NF008977">
    <property type="entry name" value="PRK12324.1-2"/>
    <property type="match status" value="1"/>
</dbReference>
<dbReference type="PANTHER" id="PTHR11048:SF5">
    <property type="entry name" value="DECAPRENYL-PHOSPHATE PHOSPHORIBOSYLTRANSFERASE"/>
    <property type="match status" value="1"/>
</dbReference>
<evidence type="ECO:0000256" key="4">
    <source>
        <dbReference type="ARBA" id="ARBA00023136"/>
    </source>
</evidence>
<reference evidence="6 7" key="1">
    <citation type="submission" date="2015-03" db="EMBL/GenBank/DDBJ databases">
        <authorList>
            <person name="Murphy D."/>
        </authorList>
    </citation>
    <scope>NUCLEOTIDE SEQUENCE [LARGE SCALE GENOMIC DNA]</scope>
    <source>
        <strain evidence="6 7">OL-4</strain>
    </source>
</reference>
<feature type="transmembrane region" description="Helical" evidence="5">
    <location>
        <begin position="269"/>
        <end position="286"/>
    </location>
</feature>
<dbReference type="PANTHER" id="PTHR11048">
    <property type="entry name" value="PRENYLTRANSFERASES"/>
    <property type="match status" value="1"/>
</dbReference>
<organism evidence="6 7">
    <name type="scientific">Syntrophomonas zehnderi OL-4</name>
    <dbReference type="NCBI Taxonomy" id="690567"/>
    <lineage>
        <taxon>Bacteria</taxon>
        <taxon>Bacillati</taxon>
        <taxon>Bacillota</taxon>
        <taxon>Clostridia</taxon>
        <taxon>Eubacteriales</taxon>
        <taxon>Syntrophomonadaceae</taxon>
        <taxon>Syntrophomonas</taxon>
    </lineage>
</organism>
<dbReference type="InterPro" id="IPR039653">
    <property type="entry name" value="Prenyltransferase"/>
</dbReference>
<evidence type="ECO:0000256" key="5">
    <source>
        <dbReference type="SAM" id="Phobius"/>
    </source>
</evidence>
<evidence type="ECO:0000313" key="6">
    <source>
        <dbReference type="EMBL" id="CFX11246.1"/>
    </source>
</evidence>
<dbReference type="InterPro" id="IPR044878">
    <property type="entry name" value="UbiA_sf"/>
</dbReference>
<dbReference type="CDD" id="cd13963">
    <property type="entry name" value="PT_UbiA_2"/>
    <property type="match status" value="1"/>
</dbReference>
<gene>
    <name evidence="6" type="ORF">495</name>
</gene>
<dbReference type="EMBL" id="CGIH01000005">
    <property type="protein sequence ID" value="CFX11246.1"/>
    <property type="molecule type" value="Genomic_DNA"/>
</dbReference>
<dbReference type="Gene3D" id="1.10.357.140">
    <property type="entry name" value="UbiA prenyltransferase"/>
    <property type="match status" value="1"/>
</dbReference>
<keyword evidence="7" id="KW-1185">Reference proteome</keyword>
<feature type="transmembrane region" description="Helical" evidence="5">
    <location>
        <begin position="134"/>
        <end position="154"/>
    </location>
</feature>